<dbReference type="OrthoDB" id="266253at2"/>
<evidence type="ECO:0000313" key="1">
    <source>
        <dbReference type="EMBL" id="OAN36786.1"/>
    </source>
</evidence>
<name>A0A178LTM7_MYCIR</name>
<protein>
    <submittedName>
        <fullName evidence="1">Uncharacterized protein</fullName>
    </submittedName>
</protein>
<dbReference type="RefSeq" id="WP_064282991.1">
    <property type="nucleotide sequence ID" value="NZ_LWCS01000032.1"/>
</dbReference>
<proteinExistence type="predicted"/>
<dbReference type="EMBL" id="LWCS01000032">
    <property type="protein sequence ID" value="OAN36786.1"/>
    <property type="molecule type" value="Genomic_DNA"/>
</dbReference>
<gene>
    <name evidence="1" type="ORF">A4X20_06215</name>
</gene>
<reference evidence="1 2" key="1">
    <citation type="submission" date="2016-04" db="EMBL/GenBank/DDBJ databases">
        <title>Draft Genome Sequences of Staphylococcus capitis Strain H36, S. capitis Strain H65, S. cohnii Strain H62, S. hominis Strain H69, Mycobacterium iranicum Strain H39, Plantibacter sp. Strain H53, Pseudomonas oryzihabitans Strain H72, and Microbacterium sp. Strain H83, isolated from residential settings.</title>
        <authorList>
            <person name="Lymperopoulou D."/>
            <person name="Adams R.I."/>
            <person name="Lindow S."/>
            <person name="Coil D.A."/>
            <person name="Jospin G."/>
            <person name="Eisen J.A."/>
        </authorList>
    </citation>
    <scope>NUCLEOTIDE SEQUENCE [LARGE SCALE GENOMIC DNA]</scope>
    <source>
        <strain evidence="1 2">H39</strain>
    </source>
</reference>
<evidence type="ECO:0000313" key="2">
    <source>
        <dbReference type="Proteomes" id="UP000078396"/>
    </source>
</evidence>
<dbReference type="Proteomes" id="UP000078396">
    <property type="component" value="Unassembled WGS sequence"/>
</dbReference>
<organism evidence="1 2">
    <name type="scientific">Mycolicibacterium iranicum</name>
    <name type="common">Mycobacterium iranicum</name>
    <dbReference type="NCBI Taxonomy" id="912594"/>
    <lineage>
        <taxon>Bacteria</taxon>
        <taxon>Bacillati</taxon>
        <taxon>Actinomycetota</taxon>
        <taxon>Actinomycetes</taxon>
        <taxon>Mycobacteriales</taxon>
        <taxon>Mycobacteriaceae</taxon>
        <taxon>Mycolicibacterium</taxon>
    </lineage>
</organism>
<dbReference type="AlphaFoldDB" id="A0A178LTM7"/>
<accession>A0A178LTM7</accession>
<sequence length="879" mass="94493">MTDCVQLPVFPACPHNRPGLPHINRRLGGYPQILEALHYRLNREPLLAGWTHRSPDDPGIALLEGAAILGDILTFYQELYANEAYLRTAQWRESVSALVRLLGYRLSPGVGGRTTVAIEMRGSAPVTVPMGFPLSAQVTGIEAKAEFQTVTSLTAYPWLSRFSLYRPVLEPPVSASTAELRVASTAPANAAVDIKAGDRLLIGDVDSTDARSLSNVEVVVVDSVRERHGETLYRIKGALQRTAPIAEVAGFKIGRSFRHFGHNAPPTYVSVDSKGAASQISIYYSRVLNDATEATTRRIVAPTIGQREFPIDSRVDDLPLGASVVCQITPPPKPKPTGISFALASQPQTAIRTIRGVRQGSYSWGSVTGPSTVLTLDEELASGDLLIQGVKSGSGWSTIQSSYDIADIRDFQFHETLSPLMHLRAATAPTGQTRGNHLGYVGTDSQARALSARPMMLLWPGRPPVRATVQAVEASTAEPQRRRLRDVTLDMDVDYAAFPLEQPQVVALGNLVDATQGKGERRTELGNGDSRQTFQTFKLPKAPLTYLPVAGETPPETPELRVYVDDLLWKRAASLFTAGPTDRVYIVREDSDGNSWVQFGDGKTGSRLPSGVRNVVAVYRTGIGAFGALVNGTTVAAGGRIDGLDKVNMPDGVTGGAQPESADRAREAAPGKVQSLGRLVSLRDYETETLALAGVTKVSAAWRLVGNVPAVVLTVLMDTGRDAEISQVRSIVAKANRSRGPARHPVVVHPGTRVYFFVAATVALDPTFREDLVLADIRAALGVAGISGSAADGTAHRAFGEREYRTRLEGLIQAVAGVRWVRLTALRRLGPAADPTQLNRPPFPVLRQLLAPGPEQVLALHTAHLSLHVTAAPTEEGQP</sequence>
<comment type="caution">
    <text evidence="1">The sequence shown here is derived from an EMBL/GenBank/DDBJ whole genome shotgun (WGS) entry which is preliminary data.</text>
</comment>